<dbReference type="RefSeq" id="XP_031556391.1">
    <property type="nucleotide sequence ID" value="XM_031700531.1"/>
</dbReference>
<proteinExistence type="predicted"/>
<dbReference type="InParanoid" id="A0A6P8HKT1"/>
<dbReference type="KEGG" id="aten:116293136"/>
<sequence>MCIMKREICRTRGNFTYYHPGGCQGFPLDKGRHFLRQQDFPWSDTHCEIVSLKPYTFYPDKPLHIQLTVNYVNALPTSKVHEATVTWTENVNMDNFTACISRTGRNDNPSYELESVDWIAYQGAPNGGVTGRERFTRWWTGTTCRTISFPGGKFSSSPTVLATLQHERRGLKHDAASVWIEDISSSSIKVCLRELQNFDGVHEDINVYWMAFEILHRPLFTEHGSIDFPNDYTPQQSDNYAFCKTVEMVRNYTKQPLVMVTPTHRTGGGRKNPQCNGISAWIESITSQNFHGSKVLSMLNAP</sequence>
<dbReference type="OrthoDB" id="5960765at2759"/>
<accession>A0A6P8HKT1</accession>
<dbReference type="Gene3D" id="2.60.40.2080">
    <property type="match status" value="1"/>
</dbReference>
<keyword evidence="1" id="KW-1185">Reference proteome</keyword>
<name>A0A6P8HKT1_ACTTE</name>
<dbReference type="GeneID" id="116293136"/>
<reference evidence="2" key="1">
    <citation type="submission" date="2025-08" db="UniProtKB">
        <authorList>
            <consortium name="RefSeq"/>
        </authorList>
    </citation>
    <scope>IDENTIFICATION</scope>
    <source>
        <tissue evidence="2">Tentacle</tissue>
    </source>
</reference>
<dbReference type="InterPro" id="IPR037221">
    <property type="entry name" value="H-type_lectin_dom_sf"/>
</dbReference>
<evidence type="ECO:0000313" key="1">
    <source>
        <dbReference type="Proteomes" id="UP000515163"/>
    </source>
</evidence>
<organism evidence="1 2">
    <name type="scientific">Actinia tenebrosa</name>
    <name type="common">Australian red waratah sea anemone</name>
    <dbReference type="NCBI Taxonomy" id="6105"/>
    <lineage>
        <taxon>Eukaryota</taxon>
        <taxon>Metazoa</taxon>
        <taxon>Cnidaria</taxon>
        <taxon>Anthozoa</taxon>
        <taxon>Hexacorallia</taxon>
        <taxon>Actiniaria</taxon>
        <taxon>Actiniidae</taxon>
        <taxon>Actinia</taxon>
    </lineage>
</organism>
<evidence type="ECO:0000313" key="2">
    <source>
        <dbReference type="RefSeq" id="XP_031556391.1"/>
    </source>
</evidence>
<protein>
    <submittedName>
        <fullName evidence="2">Uncharacterized protein LOC116293136</fullName>
    </submittedName>
</protein>
<dbReference type="Proteomes" id="UP000515163">
    <property type="component" value="Unplaced"/>
</dbReference>
<gene>
    <name evidence="2" type="primary">LOC116293136</name>
</gene>
<dbReference type="AlphaFoldDB" id="A0A6P8HKT1"/>